<gene>
    <name evidence="2" type="ORF">CHYS00102_LOCUS15851</name>
</gene>
<evidence type="ECO:0000313" key="2">
    <source>
        <dbReference type="EMBL" id="CAD8888651.1"/>
    </source>
</evidence>
<dbReference type="AlphaFoldDB" id="A0A7S1BKC5"/>
<reference evidence="2" key="1">
    <citation type="submission" date="2021-01" db="EMBL/GenBank/DDBJ databases">
        <authorList>
            <person name="Corre E."/>
            <person name="Pelletier E."/>
            <person name="Niang G."/>
            <person name="Scheremetjew M."/>
            <person name="Finn R."/>
            <person name="Kale V."/>
            <person name="Holt S."/>
            <person name="Cochrane G."/>
            <person name="Meng A."/>
            <person name="Brown T."/>
            <person name="Cohen L."/>
        </authorList>
    </citation>
    <scope>NUCLEOTIDE SEQUENCE</scope>
    <source>
        <strain evidence="2">308</strain>
    </source>
</reference>
<proteinExistence type="predicted"/>
<keyword evidence="1" id="KW-0732">Signal</keyword>
<evidence type="ECO:0000256" key="1">
    <source>
        <dbReference type="SAM" id="SignalP"/>
    </source>
</evidence>
<feature type="chain" id="PRO_5030910424" evidence="1">
    <location>
        <begin position="20"/>
        <end position="197"/>
    </location>
</feature>
<dbReference type="EMBL" id="HBFR01022043">
    <property type="protein sequence ID" value="CAD8888651.1"/>
    <property type="molecule type" value="Transcribed_RNA"/>
</dbReference>
<name>A0A7S1BKC5_9STRA</name>
<accession>A0A7S1BKC5</accession>
<organism evidence="2">
    <name type="scientific">Corethron hystrix</name>
    <dbReference type="NCBI Taxonomy" id="216773"/>
    <lineage>
        <taxon>Eukaryota</taxon>
        <taxon>Sar</taxon>
        <taxon>Stramenopiles</taxon>
        <taxon>Ochrophyta</taxon>
        <taxon>Bacillariophyta</taxon>
        <taxon>Coscinodiscophyceae</taxon>
        <taxon>Corethrophycidae</taxon>
        <taxon>Corethrales</taxon>
        <taxon>Corethraceae</taxon>
        <taxon>Corethron</taxon>
    </lineage>
</organism>
<protein>
    <submittedName>
        <fullName evidence="2">Uncharacterized protein</fullName>
    </submittedName>
</protein>
<feature type="signal peptide" evidence="1">
    <location>
        <begin position="1"/>
        <end position="19"/>
    </location>
</feature>
<sequence>MKTILCMMVRSFLLLSVSCFNPFTRSDSAVFATAITFPSPSFFSSNEKQTNFLSQSTDPLLAKFRSMSDMQRAGTGSVVGYIAGRTICGVASRALRTTSAIYLSSELVGYLSDVLAERKRRGIDDGSLDDVVEMAESALGKAKISLNTFKDDVVNAVRKTGRNIPVFAKQVAEDDPFFFCRFFRRFYISSVDVMNCT</sequence>